<protein>
    <submittedName>
        <fullName evidence="3">Uncharacterized protein</fullName>
    </submittedName>
</protein>
<sequence length="235" mass="26413">MNLGKTIQLCIAFIVAVFAFNFISLFILPQIKVGIPSLPPVEIMRTGYNTLNSAFIQISGYIILVLLIVWFLYKIIVKIPLIGKIIIKKVPIFSACKNSGLFGLFDNLVGVIFSRASLPDRFVRLFKGLINFSKNSIGFLASTTSDMLPTFNSKSVDKTKPKPKKSSDPSFIPSDNDYIQDQLQMCLEENLIEITPDMTDADKNYAKIQNQTTNTTCKTKQLQVIMENMSWKLPN</sequence>
<accession>A0A6C0KWQ8</accession>
<feature type="transmembrane region" description="Helical" evidence="2">
    <location>
        <begin position="51"/>
        <end position="73"/>
    </location>
</feature>
<keyword evidence="2" id="KW-0812">Transmembrane</keyword>
<evidence type="ECO:0000256" key="1">
    <source>
        <dbReference type="SAM" id="MobiDB-lite"/>
    </source>
</evidence>
<proteinExistence type="predicted"/>
<feature type="transmembrane region" description="Helical" evidence="2">
    <location>
        <begin position="7"/>
        <end position="31"/>
    </location>
</feature>
<reference evidence="3" key="1">
    <citation type="journal article" date="2020" name="Nature">
        <title>Giant virus diversity and host interactions through global metagenomics.</title>
        <authorList>
            <person name="Schulz F."/>
            <person name="Roux S."/>
            <person name="Paez-Espino D."/>
            <person name="Jungbluth S."/>
            <person name="Walsh D.A."/>
            <person name="Denef V.J."/>
            <person name="McMahon K.D."/>
            <person name="Konstantinidis K.T."/>
            <person name="Eloe-Fadrosh E.A."/>
            <person name="Kyrpides N.C."/>
            <person name="Woyke T."/>
        </authorList>
    </citation>
    <scope>NUCLEOTIDE SEQUENCE</scope>
    <source>
        <strain evidence="3">GVMAG-S-3300013094-100</strain>
    </source>
</reference>
<evidence type="ECO:0000313" key="3">
    <source>
        <dbReference type="EMBL" id="QHU20924.1"/>
    </source>
</evidence>
<name>A0A6C0KWQ8_9ZZZZ</name>
<organism evidence="3">
    <name type="scientific">viral metagenome</name>
    <dbReference type="NCBI Taxonomy" id="1070528"/>
    <lineage>
        <taxon>unclassified sequences</taxon>
        <taxon>metagenomes</taxon>
        <taxon>organismal metagenomes</taxon>
    </lineage>
</organism>
<keyword evidence="2" id="KW-0472">Membrane</keyword>
<keyword evidence="2" id="KW-1133">Transmembrane helix</keyword>
<dbReference type="EMBL" id="MN740976">
    <property type="protein sequence ID" value="QHU20924.1"/>
    <property type="molecule type" value="Genomic_DNA"/>
</dbReference>
<dbReference type="AlphaFoldDB" id="A0A6C0KWQ8"/>
<feature type="region of interest" description="Disordered" evidence="1">
    <location>
        <begin position="152"/>
        <end position="172"/>
    </location>
</feature>
<evidence type="ECO:0000256" key="2">
    <source>
        <dbReference type="SAM" id="Phobius"/>
    </source>
</evidence>